<evidence type="ECO:0000313" key="3">
    <source>
        <dbReference type="EMBL" id="MDQ0321627.1"/>
    </source>
</evidence>
<evidence type="ECO:0008006" key="5">
    <source>
        <dbReference type="Google" id="ProtNLM"/>
    </source>
</evidence>
<proteinExistence type="predicted"/>
<keyword evidence="4" id="KW-1185">Reference proteome</keyword>
<feature type="region of interest" description="Disordered" evidence="1">
    <location>
        <begin position="75"/>
        <end position="96"/>
    </location>
</feature>
<reference evidence="3 4" key="1">
    <citation type="submission" date="2023-07" db="EMBL/GenBank/DDBJ databases">
        <title>Genomic Encyclopedia of Type Strains, Phase IV (KMG-IV): sequencing the most valuable type-strain genomes for metagenomic binning, comparative biology and taxonomic classification.</title>
        <authorList>
            <person name="Goeker M."/>
        </authorList>
    </citation>
    <scope>NUCLEOTIDE SEQUENCE [LARGE SCALE GENOMIC DNA]</scope>
    <source>
        <strain evidence="3 4">DSM 1112</strain>
    </source>
</reference>
<sequence length="250" mass="26621">MPDSGLWSSGIPERFWTAKGEAMQAFRFQEEQGARRMDFLPPEHAARTQAKPVARRADIVDVEFETVGFPSRRPSHPIFNNNRGASASRPAEKHPSDEMGVGSLLIAILAEAMAHVERLLRLASPGAFVALVAGLCAVVFLVVGFIGGSAGATPGLVISDVTTRIGDANGMKVISVYGVVENRTNELQSVPVIQIDVDTEGRRKTAARVLSGATMLAPGESRPFAARVPHVGGKLPDVQVSFSKPDASAR</sequence>
<dbReference type="Proteomes" id="UP001230207">
    <property type="component" value="Unassembled WGS sequence"/>
</dbReference>
<keyword evidence="2" id="KW-0472">Membrane</keyword>
<comment type="caution">
    <text evidence="3">The sequence shown here is derived from an EMBL/GenBank/DDBJ whole genome shotgun (WGS) entry which is preliminary data.</text>
</comment>
<dbReference type="EMBL" id="JAUSVF010000001">
    <property type="protein sequence ID" value="MDQ0321627.1"/>
    <property type="molecule type" value="Genomic_DNA"/>
</dbReference>
<protein>
    <recommendedName>
        <fullName evidence="5">DUF3426 domain-containing protein</fullName>
    </recommendedName>
</protein>
<evidence type="ECO:0000256" key="1">
    <source>
        <dbReference type="SAM" id="MobiDB-lite"/>
    </source>
</evidence>
<keyword evidence="2" id="KW-1133">Transmembrane helix</keyword>
<evidence type="ECO:0000313" key="4">
    <source>
        <dbReference type="Proteomes" id="UP001230207"/>
    </source>
</evidence>
<dbReference type="RefSeq" id="WP_307232385.1">
    <property type="nucleotide sequence ID" value="NZ_JAUSVF010000001.1"/>
</dbReference>
<keyword evidence="2" id="KW-0812">Transmembrane</keyword>
<feature type="transmembrane region" description="Helical" evidence="2">
    <location>
        <begin position="128"/>
        <end position="148"/>
    </location>
</feature>
<accession>A0ABU0BTN6</accession>
<name>A0ABU0BTN6_9HYPH</name>
<evidence type="ECO:0000256" key="2">
    <source>
        <dbReference type="SAM" id="Phobius"/>
    </source>
</evidence>
<organism evidence="3 4">
    <name type="scientific">Pararhizobium capsulatum DSM 1112</name>
    <dbReference type="NCBI Taxonomy" id="1121113"/>
    <lineage>
        <taxon>Bacteria</taxon>
        <taxon>Pseudomonadati</taxon>
        <taxon>Pseudomonadota</taxon>
        <taxon>Alphaproteobacteria</taxon>
        <taxon>Hyphomicrobiales</taxon>
        <taxon>Rhizobiaceae</taxon>
        <taxon>Rhizobium/Agrobacterium group</taxon>
        <taxon>Pararhizobium</taxon>
    </lineage>
</organism>
<gene>
    <name evidence="3" type="ORF">QO002_003765</name>
</gene>